<sequence>MKNYNINVRNSRFTNNNNDNDEEEDDDLRLALELSKMEGDQSQSDFHEGSRLFNDSTGADINNRSQNEINSEFDDEMDDELRKALELSEREYKRQGKKDINPTDLFYSDDLLDEQDSEQQQDEEGYEEGYEDEDLRLAIELSKLETKRNTNSHNNRNDFNEGPSSANFY</sequence>
<gene>
    <name evidence="1" type="ORF">Cboi01_000370300</name>
</gene>
<accession>A0ACB5TUL0</accession>
<evidence type="ECO:0000313" key="1">
    <source>
        <dbReference type="EMBL" id="GME94927.1"/>
    </source>
</evidence>
<dbReference type="Proteomes" id="UP001165101">
    <property type="component" value="Unassembled WGS sequence"/>
</dbReference>
<reference evidence="1" key="1">
    <citation type="submission" date="2023-04" db="EMBL/GenBank/DDBJ databases">
        <title>Candida boidinii NBRC 1967.</title>
        <authorList>
            <person name="Ichikawa N."/>
            <person name="Sato H."/>
            <person name="Tonouchi N."/>
        </authorList>
    </citation>
    <scope>NUCLEOTIDE SEQUENCE</scope>
    <source>
        <strain evidence="1">NBRC 1967</strain>
    </source>
</reference>
<proteinExistence type="predicted"/>
<dbReference type="EMBL" id="BSXV01002120">
    <property type="protein sequence ID" value="GME94927.1"/>
    <property type="molecule type" value="Genomic_DNA"/>
</dbReference>
<organism evidence="1 2">
    <name type="scientific">Candida boidinii</name>
    <name type="common">Yeast</name>
    <dbReference type="NCBI Taxonomy" id="5477"/>
    <lineage>
        <taxon>Eukaryota</taxon>
        <taxon>Fungi</taxon>
        <taxon>Dikarya</taxon>
        <taxon>Ascomycota</taxon>
        <taxon>Saccharomycotina</taxon>
        <taxon>Pichiomycetes</taxon>
        <taxon>Pichiales</taxon>
        <taxon>Pichiaceae</taxon>
        <taxon>Ogataea</taxon>
        <taxon>Ogataea/Candida clade</taxon>
    </lineage>
</organism>
<name>A0ACB5TUL0_CANBO</name>
<protein>
    <submittedName>
        <fullName evidence="1">Unnamed protein product</fullName>
    </submittedName>
</protein>
<comment type="caution">
    <text evidence="1">The sequence shown here is derived from an EMBL/GenBank/DDBJ whole genome shotgun (WGS) entry which is preliminary data.</text>
</comment>
<evidence type="ECO:0000313" key="2">
    <source>
        <dbReference type="Proteomes" id="UP001165101"/>
    </source>
</evidence>
<keyword evidence="2" id="KW-1185">Reference proteome</keyword>